<feature type="chain" id="PRO_5019161185" description="Lipoprotein" evidence="1">
    <location>
        <begin position="23"/>
        <end position="187"/>
    </location>
</feature>
<keyword evidence="1" id="KW-0732">Signal</keyword>
<dbReference type="Proteomes" id="UP000286598">
    <property type="component" value="Unassembled WGS sequence"/>
</dbReference>
<reference evidence="2 3" key="1">
    <citation type="submission" date="2018-08" db="EMBL/GenBank/DDBJ databases">
        <title>A genome reference for cultivated species of the human gut microbiota.</title>
        <authorList>
            <person name="Zou Y."/>
            <person name="Xue W."/>
            <person name="Luo G."/>
        </authorList>
    </citation>
    <scope>NUCLEOTIDE SEQUENCE [LARGE SCALE GENOMIC DNA]</scope>
    <source>
        <strain evidence="2 3">AF42-9</strain>
    </source>
</reference>
<dbReference type="OrthoDB" id="1069414at2"/>
<keyword evidence="3" id="KW-1185">Reference proteome</keyword>
<proteinExistence type="predicted"/>
<accession>A0A415GRV4</accession>
<evidence type="ECO:0000256" key="1">
    <source>
        <dbReference type="SAM" id="SignalP"/>
    </source>
</evidence>
<evidence type="ECO:0000313" key="2">
    <source>
        <dbReference type="EMBL" id="RHK53042.1"/>
    </source>
</evidence>
<dbReference type="GeneID" id="78337439"/>
<feature type="signal peptide" evidence="1">
    <location>
        <begin position="1"/>
        <end position="22"/>
    </location>
</feature>
<protein>
    <recommendedName>
        <fullName evidence="4">Lipoprotein</fullName>
    </recommendedName>
</protein>
<dbReference type="EMBL" id="QRNO01000002">
    <property type="protein sequence ID" value="RHK53042.1"/>
    <property type="molecule type" value="Genomic_DNA"/>
</dbReference>
<dbReference type="RefSeq" id="WP_007900705.1">
    <property type="nucleotide sequence ID" value="NZ_CATXAQ010000038.1"/>
</dbReference>
<dbReference type="AlphaFoldDB" id="A0A415GRV4"/>
<name>A0A415GRV4_9BACT</name>
<evidence type="ECO:0008006" key="4">
    <source>
        <dbReference type="Google" id="ProtNLM"/>
    </source>
</evidence>
<organism evidence="2 3">
    <name type="scientific">Leyella stercorea</name>
    <dbReference type="NCBI Taxonomy" id="363265"/>
    <lineage>
        <taxon>Bacteria</taxon>
        <taxon>Pseudomonadati</taxon>
        <taxon>Bacteroidota</taxon>
        <taxon>Bacteroidia</taxon>
        <taxon>Bacteroidales</taxon>
        <taxon>Prevotellaceae</taxon>
        <taxon>Leyella</taxon>
    </lineage>
</organism>
<dbReference type="PROSITE" id="PS51257">
    <property type="entry name" value="PROKAR_LIPOPROTEIN"/>
    <property type="match status" value="1"/>
</dbReference>
<evidence type="ECO:0000313" key="3">
    <source>
        <dbReference type="Proteomes" id="UP000286598"/>
    </source>
</evidence>
<sequence>MYRITRIAIALCALIFAACTDADFEYASERCTFFFNNGVYQDATLQSALNPMSPGVFCNIYEGTESGRRFIYFANNQRQSSRQEPAGEDARRTFTLGLYNKSGIIVGFSNLSSPATLYIYDSQCPNCYYETQTMSHRLTMDTRGFATCPTCKRQYDLNNRGITSNGKKLLRYRGSTTGPLGVLSVSN</sequence>
<comment type="caution">
    <text evidence="2">The sequence shown here is derived from an EMBL/GenBank/DDBJ whole genome shotgun (WGS) entry which is preliminary data.</text>
</comment>
<gene>
    <name evidence="2" type="ORF">DW060_00830</name>
</gene>